<keyword evidence="2" id="KW-1185">Reference proteome</keyword>
<dbReference type="OrthoDB" id="2041235at2"/>
<sequence>MMDASLDADVVIHLYKSNNSDLLFSSFHKLYMHEFLLEDEIKKKAYVVYEDFLSDVEKGKVEIVKNKDLVSMGIKGLFDNYVRDFSYLFDQGELHAVALAKAMGIAAFISDDTKEFGPHETLVKELIEDVIPFAFYELLFLKYISSEITIDEMYDKFQEINLASMSRPMEFRSRMLSAVKRFTKKYGTVRDLQWISNYCTEKSIDFNDKMKELKSFLEKI</sequence>
<evidence type="ECO:0000313" key="2">
    <source>
        <dbReference type="Proteomes" id="UP000184442"/>
    </source>
</evidence>
<evidence type="ECO:0008006" key="3">
    <source>
        <dbReference type="Google" id="ProtNLM"/>
    </source>
</evidence>
<accession>A0A1M6BYH9</accession>
<organism evidence="1 2">
    <name type="scientific">Lutispora thermophila DSM 19022</name>
    <dbReference type="NCBI Taxonomy" id="1122184"/>
    <lineage>
        <taxon>Bacteria</taxon>
        <taxon>Bacillati</taxon>
        <taxon>Bacillota</taxon>
        <taxon>Clostridia</taxon>
        <taxon>Lutisporales</taxon>
        <taxon>Lutisporaceae</taxon>
        <taxon>Lutispora</taxon>
    </lineage>
</organism>
<dbReference type="RefSeq" id="WP_139249893.1">
    <property type="nucleotide sequence ID" value="NZ_FQZS01000004.1"/>
</dbReference>
<reference evidence="1 2" key="1">
    <citation type="submission" date="2016-11" db="EMBL/GenBank/DDBJ databases">
        <authorList>
            <person name="Jaros S."/>
            <person name="Januszkiewicz K."/>
            <person name="Wedrychowicz H."/>
        </authorList>
    </citation>
    <scope>NUCLEOTIDE SEQUENCE [LARGE SCALE GENOMIC DNA]</scope>
    <source>
        <strain evidence="1 2">DSM 19022</strain>
    </source>
</reference>
<gene>
    <name evidence="1" type="ORF">SAMN02745176_00599</name>
</gene>
<dbReference type="Proteomes" id="UP000184442">
    <property type="component" value="Unassembled WGS sequence"/>
</dbReference>
<protein>
    <recommendedName>
        <fullName evidence="3">PIN domain-containing protein</fullName>
    </recommendedName>
</protein>
<name>A0A1M6BYH9_9FIRM</name>
<evidence type="ECO:0000313" key="1">
    <source>
        <dbReference type="EMBL" id="SHI53757.1"/>
    </source>
</evidence>
<proteinExistence type="predicted"/>
<dbReference type="EMBL" id="FQZS01000004">
    <property type="protein sequence ID" value="SHI53757.1"/>
    <property type="molecule type" value="Genomic_DNA"/>
</dbReference>
<dbReference type="STRING" id="1122184.SAMN02745176_00599"/>
<dbReference type="AlphaFoldDB" id="A0A1M6BYH9"/>